<proteinExistence type="predicted"/>
<dbReference type="Proteomes" id="UP000191663">
    <property type="component" value="Unassembled WGS sequence"/>
</dbReference>
<dbReference type="AlphaFoldDB" id="A0A1V4QEX7"/>
<protein>
    <recommendedName>
        <fullName evidence="4">HTH arsR-type domain-containing protein</fullName>
    </recommendedName>
</protein>
<dbReference type="PROSITE" id="PS50987">
    <property type="entry name" value="HTH_ARSR_2"/>
    <property type="match status" value="1"/>
</dbReference>
<dbReference type="GO" id="GO:0003700">
    <property type="term" value="F:DNA-binding transcription factor activity"/>
    <property type="evidence" value="ECO:0007669"/>
    <property type="project" value="InterPro"/>
</dbReference>
<dbReference type="SMART" id="SM00418">
    <property type="entry name" value="HTH_ARSR"/>
    <property type="match status" value="1"/>
</dbReference>
<evidence type="ECO:0000313" key="5">
    <source>
        <dbReference type="EMBL" id="OPX17909.1"/>
    </source>
</evidence>
<evidence type="ECO:0000256" key="2">
    <source>
        <dbReference type="ARBA" id="ARBA00023125"/>
    </source>
</evidence>
<dbReference type="InterPro" id="IPR036388">
    <property type="entry name" value="WH-like_DNA-bd_sf"/>
</dbReference>
<dbReference type="GO" id="GO:0003677">
    <property type="term" value="F:DNA binding"/>
    <property type="evidence" value="ECO:0007669"/>
    <property type="project" value="UniProtKB-KW"/>
</dbReference>
<comment type="caution">
    <text evidence="5">The sequence shown here is derived from an EMBL/GenBank/DDBJ whole genome shotgun (WGS) entry which is preliminary data.</text>
</comment>
<evidence type="ECO:0000259" key="4">
    <source>
        <dbReference type="PROSITE" id="PS50987"/>
    </source>
</evidence>
<evidence type="ECO:0000256" key="3">
    <source>
        <dbReference type="ARBA" id="ARBA00023163"/>
    </source>
</evidence>
<dbReference type="InterPro" id="IPR011991">
    <property type="entry name" value="ArsR-like_HTH"/>
</dbReference>
<dbReference type="InterPro" id="IPR051011">
    <property type="entry name" value="Metal_resp_trans_reg"/>
</dbReference>
<gene>
    <name evidence="5" type="ORF">BXT86_03985</name>
</gene>
<organism evidence="5 6">
    <name type="scientific">candidate division WOR-3 bacterium 4484_100</name>
    <dbReference type="NCBI Taxonomy" id="1936077"/>
    <lineage>
        <taxon>Bacteria</taxon>
        <taxon>Bacteria division WOR-3</taxon>
    </lineage>
</organism>
<keyword evidence="3" id="KW-0804">Transcription</keyword>
<reference evidence="6" key="1">
    <citation type="submission" date="2017-01" db="EMBL/GenBank/DDBJ databases">
        <title>Novel pathways for hydrocarbon cycling and metabolic interdependencies in hydrothermal sediment communities.</title>
        <authorList>
            <person name="Dombrowski N."/>
            <person name="Seitz K."/>
            <person name="Teske A."/>
            <person name="Baker B."/>
        </authorList>
    </citation>
    <scope>NUCLEOTIDE SEQUENCE [LARGE SCALE GENOMIC DNA]</scope>
</reference>
<dbReference type="CDD" id="cd00090">
    <property type="entry name" value="HTH_ARSR"/>
    <property type="match status" value="1"/>
</dbReference>
<evidence type="ECO:0000256" key="1">
    <source>
        <dbReference type="ARBA" id="ARBA00023015"/>
    </source>
</evidence>
<dbReference type="NCBIfam" id="NF033788">
    <property type="entry name" value="HTH_metalloreg"/>
    <property type="match status" value="1"/>
</dbReference>
<dbReference type="EMBL" id="MUKB01000063">
    <property type="protein sequence ID" value="OPX17909.1"/>
    <property type="molecule type" value="Genomic_DNA"/>
</dbReference>
<keyword evidence="1" id="KW-0805">Transcription regulation</keyword>
<dbReference type="PRINTS" id="PR00778">
    <property type="entry name" value="HTHARSR"/>
</dbReference>
<evidence type="ECO:0000313" key="6">
    <source>
        <dbReference type="Proteomes" id="UP000191663"/>
    </source>
</evidence>
<dbReference type="SUPFAM" id="SSF46785">
    <property type="entry name" value="Winged helix' DNA-binding domain"/>
    <property type="match status" value="1"/>
</dbReference>
<keyword evidence="2" id="KW-0238">DNA-binding</keyword>
<dbReference type="Gene3D" id="1.10.10.10">
    <property type="entry name" value="Winged helix-like DNA-binding domain superfamily/Winged helix DNA-binding domain"/>
    <property type="match status" value="1"/>
</dbReference>
<dbReference type="InterPro" id="IPR036390">
    <property type="entry name" value="WH_DNA-bd_sf"/>
</dbReference>
<accession>A0A1V4QEX7</accession>
<dbReference type="Pfam" id="PF01022">
    <property type="entry name" value="HTH_5"/>
    <property type="match status" value="1"/>
</dbReference>
<dbReference type="InterPro" id="IPR001845">
    <property type="entry name" value="HTH_ArsR_DNA-bd_dom"/>
</dbReference>
<dbReference type="PANTHER" id="PTHR43132">
    <property type="entry name" value="ARSENICAL RESISTANCE OPERON REPRESSOR ARSR-RELATED"/>
    <property type="match status" value="1"/>
</dbReference>
<dbReference type="PANTHER" id="PTHR43132:SF2">
    <property type="entry name" value="ARSENICAL RESISTANCE OPERON REPRESSOR ARSR-RELATED"/>
    <property type="match status" value="1"/>
</dbReference>
<feature type="domain" description="HTH arsR-type" evidence="4">
    <location>
        <begin position="1"/>
        <end position="95"/>
    </location>
</feature>
<sequence length="109" mass="12647">MKPNIQEFQAAVLNALAHPLHLKILEKLRAGPCCVCKIIPEVGEKQSNVSHHLAIMKKAGILKTEKTGREVWYEVSDPRVFEILDILKDYTRTRLLKDEKRFKRLLKTR</sequence>
<name>A0A1V4QEX7_UNCW3</name>